<keyword evidence="6 15" id="KW-0347">Helicase</keyword>
<keyword evidence="3 15" id="KW-0547">Nucleotide-binding</keyword>
<evidence type="ECO:0000256" key="12">
    <source>
        <dbReference type="ARBA" id="ARBA00034617"/>
    </source>
</evidence>
<dbReference type="GO" id="GO:0043138">
    <property type="term" value="F:3'-5' DNA helicase activity"/>
    <property type="evidence" value="ECO:0007669"/>
    <property type="project" value="UniProtKB-EC"/>
</dbReference>
<dbReference type="SUPFAM" id="SSF52540">
    <property type="entry name" value="P-loop containing nucleoside triphosphate hydrolases"/>
    <property type="match status" value="1"/>
</dbReference>
<dbReference type="Pfam" id="PF12705">
    <property type="entry name" value="PDDEXK_1"/>
    <property type="match status" value="1"/>
</dbReference>
<evidence type="ECO:0000259" key="17">
    <source>
        <dbReference type="PROSITE" id="PS51217"/>
    </source>
</evidence>
<feature type="binding site" evidence="15">
    <location>
        <begin position="32"/>
        <end position="39"/>
    </location>
    <ligand>
        <name>ATP</name>
        <dbReference type="ChEBI" id="CHEBI:30616"/>
    </ligand>
</feature>
<evidence type="ECO:0000256" key="3">
    <source>
        <dbReference type="ARBA" id="ARBA00022741"/>
    </source>
</evidence>
<dbReference type="GO" id="GO:0003677">
    <property type="term" value="F:DNA binding"/>
    <property type="evidence" value="ECO:0007669"/>
    <property type="project" value="UniProtKB-KW"/>
</dbReference>
<dbReference type="PROSITE" id="PS51198">
    <property type="entry name" value="UVRD_HELICASE_ATP_BIND"/>
    <property type="match status" value="1"/>
</dbReference>
<dbReference type="InterPro" id="IPR013986">
    <property type="entry name" value="DExx_box_DNA_helicase_dom_sf"/>
</dbReference>
<dbReference type="PANTHER" id="PTHR11070">
    <property type="entry name" value="UVRD / RECB / PCRA DNA HELICASE FAMILY MEMBER"/>
    <property type="match status" value="1"/>
</dbReference>
<proteinExistence type="inferred from homology"/>
<dbReference type="EMBL" id="MHRJ01000006">
    <property type="protein sequence ID" value="OHA23429.1"/>
    <property type="molecule type" value="Genomic_DNA"/>
</dbReference>
<feature type="domain" description="UvrD-like helicase ATP-binding" evidence="16">
    <location>
        <begin position="11"/>
        <end position="323"/>
    </location>
</feature>
<dbReference type="InterPro" id="IPR000212">
    <property type="entry name" value="DNA_helicase_UvrD/REP"/>
</dbReference>
<reference evidence="18 19" key="1">
    <citation type="journal article" date="2016" name="Nat. Commun.">
        <title>Thousands of microbial genomes shed light on interconnected biogeochemical processes in an aquifer system.</title>
        <authorList>
            <person name="Anantharaman K."/>
            <person name="Brown C.T."/>
            <person name="Hug L.A."/>
            <person name="Sharon I."/>
            <person name="Castelle C.J."/>
            <person name="Probst A.J."/>
            <person name="Thomas B.C."/>
            <person name="Singh A."/>
            <person name="Wilkins M.J."/>
            <person name="Karaoz U."/>
            <person name="Brodie E.L."/>
            <person name="Williams K.H."/>
            <person name="Hubbard S.S."/>
            <person name="Banfield J.F."/>
        </authorList>
    </citation>
    <scope>NUCLEOTIDE SEQUENCE [LARGE SCALE GENOMIC DNA]</scope>
</reference>
<dbReference type="PANTHER" id="PTHR11070:SF59">
    <property type="entry name" value="DNA 3'-5' HELICASE"/>
    <property type="match status" value="1"/>
</dbReference>
<keyword evidence="8 15" id="KW-0067">ATP-binding</keyword>
<dbReference type="InterPro" id="IPR011335">
    <property type="entry name" value="Restrct_endonuc-II-like"/>
</dbReference>
<evidence type="ECO:0000256" key="7">
    <source>
        <dbReference type="ARBA" id="ARBA00022839"/>
    </source>
</evidence>
<organism evidence="18 19">
    <name type="scientific">Candidatus Taylorbacteria bacterium RIFCSPHIGHO2_02_49_25</name>
    <dbReference type="NCBI Taxonomy" id="1802305"/>
    <lineage>
        <taxon>Bacteria</taxon>
        <taxon>Candidatus Tayloriibacteriota</taxon>
    </lineage>
</organism>
<dbReference type="InterPro" id="IPR014016">
    <property type="entry name" value="UvrD-like_ATP-bd"/>
</dbReference>
<dbReference type="Gene3D" id="1.10.10.160">
    <property type="match status" value="1"/>
</dbReference>
<evidence type="ECO:0000256" key="5">
    <source>
        <dbReference type="ARBA" id="ARBA00022801"/>
    </source>
</evidence>
<comment type="catalytic activity">
    <reaction evidence="14">
        <text>ATP + H2O = ADP + phosphate + H(+)</text>
        <dbReference type="Rhea" id="RHEA:13065"/>
        <dbReference type="ChEBI" id="CHEBI:15377"/>
        <dbReference type="ChEBI" id="CHEBI:15378"/>
        <dbReference type="ChEBI" id="CHEBI:30616"/>
        <dbReference type="ChEBI" id="CHEBI:43474"/>
        <dbReference type="ChEBI" id="CHEBI:456216"/>
        <dbReference type="EC" id="5.6.2.4"/>
    </reaction>
</comment>
<evidence type="ECO:0000259" key="16">
    <source>
        <dbReference type="PROSITE" id="PS51198"/>
    </source>
</evidence>
<keyword evidence="5 15" id="KW-0378">Hydrolase</keyword>
<dbReference type="Gene3D" id="3.40.50.300">
    <property type="entry name" value="P-loop containing nucleotide triphosphate hydrolases"/>
    <property type="match status" value="2"/>
</dbReference>
<keyword evidence="10" id="KW-0234">DNA repair</keyword>
<keyword evidence="7" id="KW-0269">Exonuclease</keyword>
<dbReference type="InterPro" id="IPR038726">
    <property type="entry name" value="PDDEXK_AddAB-type"/>
</dbReference>
<keyword evidence="9" id="KW-0238">DNA-binding</keyword>
<evidence type="ECO:0000256" key="4">
    <source>
        <dbReference type="ARBA" id="ARBA00022763"/>
    </source>
</evidence>
<evidence type="ECO:0000256" key="13">
    <source>
        <dbReference type="ARBA" id="ARBA00034808"/>
    </source>
</evidence>
<dbReference type="Pfam" id="PF00580">
    <property type="entry name" value="UvrD-helicase"/>
    <property type="match status" value="1"/>
</dbReference>
<comment type="similarity">
    <text evidence="1">Belongs to the helicase family. UvrD subfamily.</text>
</comment>
<evidence type="ECO:0000256" key="15">
    <source>
        <dbReference type="PROSITE-ProRule" id="PRU00560"/>
    </source>
</evidence>
<dbReference type="InterPro" id="IPR011604">
    <property type="entry name" value="PDDEXK-like_dom_sf"/>
</dbReference>
<keyword evidence="2" id="KW-0540">Nuclease</keyword>
<evidence type="ECO:0000256" key="11">
    <source>
        <dbReference type="ARBA" id="ARBA00023235"/>
    </source>
</evidence>
<dbReference type="Gene3D" id="3.90.320.10">
    <property type="match status" value="1"/>
</dbReference>
<dbReference type="GO" id="GO:0000725">
    <property type="term" value="P:recombinational repair"/>
    <property type="evidence" value="ECO:0007669"/>
    <property type="project" value="TreeGrafter"/>
</dbReference>
<comment type="catalytic activity">
    <reaction evidence="12">
        <text>Couples ATP hydrolysis with the unwinding of duplex DNA by translocating in the 3'-5' direction.</text>
        <dbReference type="EC" id="5.6.2.4"/>
    </reaction>
</comment>
<dbReference type="PROSITE" id="PS51217">
    <property type="entry name" value="UVRD_HELICASE_CTER"/>
    <property type="match status" value="1"/>
</dbReference>
<dbReference type="GO" id="GO:0033202">
    <property type="term" value="C:DNA helicase complex"/>
    <property type="evidence" value="ECO:0007669"/>
    <property type="project" value="TreeGrafter"/>
</dbReference>
<dbReference type="GO" id="GO:0005829">
    <property type="term" value="C:cytosol"/>
    <property type="evidence" value="ECO:0007669"/>
    <property type="project" value="TreeGrafter"/>
</dbReference>
<keyword evidence="11" id="KW-0413">Isomerase</keyword>
<feature type="domain" description="UvrD-like helicase C-terminal" evidence="17">
    <location>
        <begin position="324"/>
        <end position="591"/>
    </location>
</feature>
<evidence type="ECO:0000313" key="18">
    <source>
        <dbReference type="EMBL" id="OHA23429.1"/>
    </source>
</evidence>
<gene>
    <name evidence="18" type="ORF">A2W52_01795</name>
</gene>
<dbReference type="GO" id="GO:0004527">
    <property type="term" value="F:exonuclease activity"/>
    <property type="evidence" value="ECO:0007669"/>
    <property type="project" value="UniProtKB-KW"/>
</dbReference>
<evidence type="ECO:0000256" key="1">
    <source>
        <dbReference type="ARBA" id="ARBA00009922"/>
    </source>
</evidence>
<keyword evidence="4" id="KW-0227">DNA damage</keyword>
<sequence length="966" mass="110826">MKNRAFEKVYKQLNPKQREAVDTIEGPVMVVAGPGTGKTTVLTLRIAQILRKTDTPPDAILALTFTESGVYAMREKLLRLIGPAAYQVRIHTFHSFSNDIIKTYPDRFSRIIGAEHMEEIEQLRIIREILATLSLKILRPKNDPSYYIRPLITAIKELKRENISPKKLRILLKSNMTAFLDFAGPEMPPGKRAAEERNIQRNEELSKVYAAYEKSLAKRRLYDFEDMIMETVKVLERDKDLLLRLQEEHHYVLADEHQDANNAQNRLLELLAGFHENPNIFIVGDEKQAIFRFQGASLENFLYFKRLYPKARLITLEKNYRSHQKILDAAHSLISQNRIIGGETRLPLRSAVNFAPRRVLVLEAVDGAGELAYVAEEIKKRIKNGAAPREIGVLVRENRSADSVERALRAVGVPVAKFSNTDALSHVRIDAFLKFLEAGVAPNDEKLAPILFFDFLNLEPHEVFAILENARKERRAIIFEIRRGALGEFASKLSRLALIARNEPLVSGWNQIAEESGYFPHLVSLKESYELLPLYESLLRAVERFAERNKLATVKDFLEYLAEAREHGLSISAEAGILDGVAIMTAHRAKGLEFESVFILHASDGVWGGRRSRQIFNLPLPGGEEEHETEDERRLFYVALTRAKKNVTISYHLRGSDGQERIPSRFLEEIHEDYRTKEKVSVNSPHKKVLAAPCLLTDKKYLQSLFLERGLSVTHLNNFLKCPWRYFFVDLIRIPQSQSPALLYGSAIHAALKVYFDAYRREEDLSIKKTLEFFKGTLRRTHVSEREFQTHLKEGERELKGYLSHFDFPRTIWNEYKIAGMPLGISAGQEILLNGKLDKVELLPDGTVTVVDYKTGRPKSRNEIEGKTKRGGGDYKRQLVFYRLLLDGLGKWRMKTGTIDFLKSDDRGRYRREVFEISDEEVANLRKLIADVSKQILSLSFWDKTCDDSDCEWCRLSQTLQTKDDR</sequence>
<evidence type="ECO:0000256" key="6">
    <source>
        <dbReference type="ARBA" id="ARBA00022806"/>
    </source>
</evidence>
<comment type="caution">
    <text evidence="18">The sequence shown here is derived from an EMBL/GenBank/DDBJ whole genome shotgun (WGS) entry which is preliminary data.</text>
</comment>
<dbReference type="Proteomes" id="UP000176493">
    <property type="component" value="Unassembled WGS sequence"/>
</dbReference>
<dbReference type="AlphaFoldDB" id="A0A1G2MJS7"/>
<evidence type="ECO:0000256" key="2">
    <source>
        <dbReference type="ARBA" id="ARBA00022722"/>
    </source>
</evidence>
<protein>
    <recommendedName>
        <fullName evidence="13">DNA 3'-5' helicase</fullName>
        <ecNumber evidence="13">5.6.2.4</ecNumber>
    </recommendedName>
</protein>
<dbReference type="CDD" id="cd17932">
    <property type="entry name" value="DEXQc_UvrD"/>
    <property type="match status" value="1"/>
</dbReference>
<dbReference type="Pfam" id="PF13361">
    <property type="entry name" value="UvrD_C"/>
    <property type="match status" value="1"/>
</dbReference>
<dbReference type="InterPro" id="IPR014017">
    <property type="entry name" value="DNA_helicase_UvrD-like_C"/>
</dbReference>
<name>A0A1G2MJS7_9BACT</name>
<accession>A0A1G2MJS7</accession>
<dbReference type="SUPFAM" id="SSF52980">
    <property type="entry name" value="Restriction endonuclease-like"/>
    <property type="match status" value="1"/>
</dbReference>
<evidence type="ECO:0000256" key="14">
    <source>
        <dbReference type="ARBA" id="ARBA00048988"/>
    </source>
</evidence>
<evidence type="ECO:0000256" key="8">
    <source>
        <dbReference type="ARBA" id="ARBA00022840"/>
    </source>
</evidence>
<dbReference type="InterPro" id="IPR027417">
    <property type="entry name" value="P-loop_NTPase"/>
</dbReference>
<evidence type="ECO:0000256" key="9">
    <source>
        <dbReference type="ARBA" id="ARBA00023125"/>
    </source>
</evidence>
<evidence type="ECO:0000313" key="19">
    <source>
        <dbReference type="Proteomes" id="UP000176493"/>
    </source>
</evidence>
<dbReference type="Gene3D" id="1.10.486.10">
    <property type="entry name" value="PCRA, domain 4"/>
    <property type="match status" value="1"/>
</dbReference>
<evidence type="ECO:0000256" key="10">
    <source>
        <dbReference type="ARBA" id="ARBA00023204"/>
    </source>
</evidence>
<dbReference type="EC" id="5.6.2.4" evidence="13"/>
<dbReference type="GO" id="GO:0005524">
    <property type="term" value="F:ATP binding"/>
    <property type="evidence" value="ECO:0007669"/>
    <property type="project" value="UniProtKB-UniRule"/>
</dbReference>